<comment type="caution">
    <text evidence="1">The sequence shown here is derived from an EMBL/GenBank/DDBJ whole genome shotgun (WGS) entry which is preliminary data.</text>
</comment>
<evidence type="ECO:0000313" key="2">
    <source>
        <dbReference type="Proteomes" id="UP000828941"/>
    </source>
</evidence>
<keyword evidence="2" id="KW-1185">Reference proteome</keyword>
<organism evidence="1 2">
    <name type="scientific">Bauhinia variegata</name>
    <name type="common">Purple orchid tree</name>
    <name type="synonym">Phanera variegata</name>
    <dbReference type="NCBI Taxonomy" id="167791"/>
    <lineage>
        <taxon>Eukaryota</taxon>
        <taxon>Viridiplantae</taxon>
        <taxon>Streptophyta</taxon>
        <taxon>Embryophyta</taxon>
        <taxon>Tracheophyta</taxon>
        <taxon>Spermatophyta</taxon>
        <taxon>Magnoliopsida</taxon>
        <taxon>eudicotyledons</taxon>
        <taxon>Gunneridae</taxon>
        <taxon>Pentapetalae</taxon>
        <taxon>rosids</taxon>
        <taxon>fabids</taxon>
        <taxon>Fabales</taxon>
        <taxon>Fabaceae</taxon>
        <taxon>Cercidoideae</taxon>
        <taxon>Cercideae</taxon>
        <taxon>Bauhiniinae</taxon>
        <taxon>Bauhinia</taxon>
    </lineage>
</organism>
<name>A0ACB9LF83_BAUVA</name>
<dbReference type="Proteomes" id="UP000828941">
    <property type="component" value="Chromosome 12"/>
</dbReference>
<reference evidence="1 2" key="1">
    <citation type="journal article" date="2022" name="DNA Res.">
        <title>Chromosomal-level genome assembly of the orchid tree Bauhinia variegata (Leguminosae; Cercidoideae) supports the allotetraploid origin hypothesis of Bauhinia.</title>
        <authorList>
            <person name="Zhong Y."/>
            <person name="Chen Y."/>
            <person name="Zheng D."/>
            <person name="Pang J."/>
            <person name="Liu Y."/>
            <person name="Luo S."/>
            <person name="Meng S."/>
            <person name="Qian L."/>
            <person name="Wei D."/>
            <person name="Dai S."/>
            <person name="Zhou R."/>
        </authorList>
    </citation>
    <scope>NUCLEOTIDE SEQUENCE [LARGE SCALE GENOMIC DNA]</scope>
    <source>
        <strain evidence="1">BV-YZ2020</strain>
    </source>
</reference>
<sequence>MAKDKDHYGYDPFYYNHDELNQTSFPFLRDNSHSTPTQNLQGFDPSITSFTDCLHGSMDYNTLSRAFDLSCSSSEVISSIDDNPKKPSTGDSVGIIRRNPGTPNSSSVSSSSTEAEVITQEDSSAKSKKDKQPKGDDEDADEKSKKENKAKKKEKKPREPRFAFLTKSEVDHLEDGYRWRKYGQKAVKNSPYPRSYYRCTSQKCIVKKRVERSFQDPTIVITTYEGQHNHHCPATLRGSAASMLSSHSLFNSPSMGPSIPQDLLSQLLPSYTQNDHQDSMFHQNITHHPQHHHQQQQQQQFPFNHDYGLLQDLLPSFPGKQEP</sequence>
<accession>A0ACB9LF83</accession>
<protein>
    <submittedName>
        <fullName evidence="1">Uncharacterized protein</fullName>
    </submittedName>
</protein>
<evidence type="ECO:0000313" key="1">
    <source>
        <dbReference type="EMBL" id="KAI4308097.1"/>
    </source>
</evidence>
<gene>
    <name evidence="1" type="ORF">L6164_031206</name>
</gene>
<dbReference type="EMBL" id="CM039437">
    <property type="protein sequence ID" value="KAI4308097.1"/>
    <property type="molecule type" value="Genomic_DNA"/>
</dbReference>
<proteinExistence type="predicted"/>